<dbReference type="AlphaFoldDB" id="A0AA48RCE6"/>
<dbReference type="SUPFAM" id="SSF56801">
    <property type="entry name" value="Acetyl-CoA synthetase-like"/>
    <property type="match status" value="1"/>
</dbReference>
<dbReference type="PANTHER" id="PTHR36932:SF1">
    <property type="entry name" value="CAPSULAR POLYSACCHARIDE BIOSYNTHESIS PROTEIN"/>
    <property type="match status" value="1"/>
</dbReference>
<name>A0AA48RCE6_9ZZZZ</name>
<dbReference type="EC" id="6.2.1.30" evidence="1"/>
<protein>
    <submittedName>
        <fullName evidence="1">Phenylacetate-CoA ligase</fullName>
        <ecNumber evidence="1">6.2.1.30</ecNumber>
    </submittedName>
</protein>
<dbReference type="Gene3D" id="3.40.50.12780">
    <property type="entry name" value="N-terminal domain of ligase-like"/>
    <property type="match status" value="1"/>
</dbReference>
<dbReference type="InterPro" id="IPR042099">
    <property type="entry name" value="ANL_N_sf"/>
</dbReference>
<proteinExistence type="predicted"/>
<evidence type="ECO:0000313" key="1">
    <source>
        <dbReference type="EMBL" id="CAJ0859309.1"/>
    </source>
</evidence>
<dbReference type="EMBL" id="OY288114">
    <property type="protein sequence ID" value="CAJ0859309.1"/>
    <property type="molecule type" value="Genomic_DNA"/>
</dbReference>
<dbReference type="PANTHER" id="PTHR36932">
    <property type="entry name" value="CAPSULAR POLYSACCHARIDE BIOSYNTHESIS PROTEIN"/>
    <property type="match status" value="1"/>
</dbReference>
<reference evidence="1" key="1">
    <citation type="submission" date="2023-07" db="EMBL/GenBank/DDBJ databases">
        <authorList>
            <person name="Pelsma A.J. K."/>
        </authorList>
    </citation>
    <scope>NUCLEOTIDE SEQUENCE</scope>
</reference>
<dbReference type="GO" id="GO:0047475">
    <property type="term" value="F:phenylacetate-CoA ligase activity"/>
    <property type="evidence" value="ECO:0007669"/>
    <property type="project" value="UniProtKB-EC"/>
</dbReference>
<accession>A0AA48RCE6</accession>
<sequence>MRLDFSGSALNTKAFSTRPMTFCEPATKIPLSAICDIIAVETGSREAREAWQAVQLQNLIAFATQRSGFWRTRIGSRHKRNIKLSTLPVLSREDLIEQVKSEGSLLQHADGLEAKRHATSGSTGRPTQFFVSSMNMEYNSLRSLAQYFMEGRDLSKNKTLLQHNPAIPRMTLRTELEEAWASPLDGLFRSGRLKAIQYFHPDIAELRAELARHEIGYLVSSPRIMESLLQFSDAAFLKKSGIACWLPVGEVIDPELVGKLQSHGIPVRAAYSAEEVGMIASECEKISGAYHVATSNVIVEVDNSDPIRCGEHLLGRVLVSHLHSYATPILRYDLGDFACYKHKCDCGHDGPVLSHIYGKSKSLLKHQDGRVTPFNIRDNEITAIVDCSEYRIRQSGLRRLVVELATEASLSPEQVDALTGLLRMHADDDLDVEISTCKRIDWGASRKRLGFLSEVL</sequence>
<gene>
    <name evidence="1" type="primary">paaK</name>
    <name evidence="1" type="ORF">AMST5_01196</name>
</gene>
<dbReference type="InterPro" id="IPR053158">
    <property type="entry name" value="CapK_Type1_Caps_Biosynth"/>
</dbReference>
<organism evidence="1">
    <name type="scientific">freshwater sediment metagenome</name>
    <dbReference type="NCBI Taxonomy" id="556182"/>
    <lineage>
        <taxon>unclassified sequences</taxon>
        <taxon>metagenomes</taxon>
        <taxon>ecological metagenomes</taxon>
    </lineage>
</organism>
<keyword evidence="1" id="KW-0436">Ligase</keyword>